<reference evidence="1" key="2">
    <citation type="submission" date="2025-08" db="UniProtKB">
        <authorList>
            <consortium name="Ensembl"/>
        </authorList>
    </citation>
    <scope>IDENTIFICATION</scope>
</reference>
<dbReference type="Proteomes" id="UP000314982">
    <property type="component" value="Unassembled WGS sequence"/>
</dbReference>
<evidence type="ECO:0000313" key="2">
    <source>
        <dbReference type="Proteomes" id="UP000314982"/>
    </source>
</evidence>
<evidence type="ECO:0000313" key="1">
    <source>
        <dbReference type="Ensembl" id="ENSHHUP00000014848.1"/>
    </source>
</evidence>
<organism evidence="1 2">
    <name type="scientific">Hucho hucho</name>
    <name type="common">huchen</name>
    <dbReference type="NCBI Taxonomy" id="62062"/>
    <lineage>
        <taxon>Eukaryota</taxon>
        <taxon>Metazoa</taxon>
        <taxon>Chordata</taxon>
        <taxon>Craniata</taxon>
        <taxon>Vertebrata</taxon>
        <taxon>Euteleostomi</taxon>
        <taxon>Actinopterygii</taxon>
        <taxon>Neopterygii</taxon>
        <taxon>Teleostei</taxon>
        <taxon>Protacanthopterygii</taxon>
        <taxon>Salmoniformes</taxon>
        <taxon>Salmonidae</taxon>
        <taxon>Salmoninae</taxon>
        <taxon>Hucho</taxon>
    </lineage>
</organism>
<reference evidence="2" key="1">
    <citation type="submission" date="2018-06" db="EMBL/GenBank/DDBJ databases">
        <title>Genome assembly of Danube salmon.</title>
        <authorList>
            <person name="Macqueen D.J."/>
            <person name="Gundappa M.K."/>
        </authorList>
    </citation>
    <scope>NUCLEOTIDE SEQUENCE [LARGE SCALE GENOMIC DNA]</scope>
</reference>
<keyword evidence="2" id="KW-1185">Reference proteome</keyword>
<protein>
    <submittedName>
        <fullName evidence="1">Uncharacterized protein</fullName>
    </submittedName>
</protein>
<dbReference type="STRING" id="62062.ENSHHUP00000014848"/>
<dbReference type="AlphaFoldDB" id="A0A4W5KCK3"/>
<dbReference type="Ensembl" id="ENSHHUT00000015353.1">
    <property type="protein sequence ID" value="ENSHHUP00000014848.1"/>
    <property type="gene ID" value="ENSHHUG00000009186.1"/>
</dbReference>
<sequence>LPLSFSSIRLDIYRKVPKDLTQPTYTGAVGEVLCCCSGIDLHFSHQSTLISRRQNVSPS</sequence>
<reference evidence="1" key="3">
    <citation type="submission" date="2025-09" db="UniProtKB">
        <authorList>
            <consortium name="Ensembl"/>
        </authorList>
    </citation>
    <scope>IDENTIFICATION</scope>
</reference>
<accession>A0A4W5KCK3</accession>
<name>A0A4W5KCK3_9TELE</name>
<proteinExistence type="predicted"/>